<evidence type="ECO:0000259" key="3">
    <source>
        <dbReference type="Pfam" id="PF00149"/>
    </source>
</evidence>
<dbReference type="PANTHER" id="PTHR11575:SF6">
    <property type="entry name" value="2',3'-CYCLIC-NUCLEOTIDE 2'-PHOSPHODIESTERASE_3'-NUCLEOTIDASE"/>
    <property type="match status" value="1"/>
</dbReference>
<keyword evidence="2" id="KW-0378">Hydrolase</keyword>
<feature type="chain" id="PRO_5044967072" evidence="2">
    <location>
        <begin position="20"/>
        <end position="579"/>
    </location>
</feature>
<keyword evidence="6" id="KW-1185">Reference proteome</keyword>
<evidence type="ECO:0000313" key="6">
    <source>
        <dbReference type="Proteomes" id="UP001528920"/>
    </source>
</evidence>
<dbReference type="EMBL" id="JAKJSC010000001">
    <property type="protein sequence ID" value="MDE5418621.1"/>
    <property type="molecule type" value="Genomic_DNA"/>
</dbReference>
<dbReference type="SUPFAM" id="SSF55816">
    <property type="entry name" value="5'-nucleotidase (syn. UDP-sugar hydrolase), C-terminal domain"/>
    <property type="match status" value="1"/>
</dbReference>
<dbReference type="RefSeq" id="WP_275109947.1">
    <property type="nucleotide sequence ID" value="NZ_JAKJSC010000001.1"/>
</dbReference>
<dbReference type="PRINTS" id="PR01607">
    <property type="entry name" value="APYRASEFAMLY"/>
</dbReference>
<dbReference type="Gene3D" id="3.90.780.10">
    <property type="entry name" value="5'-Nucleotidase, C-terminal domain"/>
    <property type="match status" value="1"/>
</dbReference>
<keyword evidence="1 2" id="KW-0732">Signal</keyword>
<proteinExistence type="inferred from homology"/>
<dbReference type="Proteomes" id="UP001528920">
    <property type="component" value="Unassembled WGS sequence"/>
</dbReference>
<dbReference type="Pfam" id="PF02872">
    <property type="entry name" value="5_nucleotid_C"/>
    <property type="match status" value="1"/>
</dbReference>
<dbReference type="InterPro" id="IPR036907">
    <property type="entry name" value="5'-Nucleotdase_C_sf"/>
</dbReference>
<dbReference type="Gene3D" id="3.60.21.10">
    <property type="match status" value="1"/>
</dbReference>
<dbReference type="InterPro" id="IPR029052">
    <property type="entry name" value="Metallo-depent_PP-like"/>
</dbReference>
<dbReference type="PANTHER" id="PTHR11575">
    <property type="entry name" value="5'-NUCLEOTIDASE-RELATED"/>
    <property type="match status" value="1"/>
</dbReference>
<sequence length="579" mass="66152">MKKLYFYLLFVSVFLIASCADKKADHVQIKIMGTSDVHGALFPYDLVGDRETETSLSQVYAYVDGERKKEESEIILLDNGDILQGEPMVYYSNFEKTDKKHVCAEVMNFMGYEAGVVGNHDIEPGHEVYDRLVNEFAFPWMAANAVKNSDGSPYFKPYTIIEKEGVKIAVIGFITPAIPQWLPEKIWSGMHFEEIEVSAKKWVKIIQEKEKPDMLLGLFHSGAGEEHEGDETNPENASILVAKNVSGIDMVICGHDHQENILWFENPDKEKVLVINPKSRARYIAEVTIDFKLDPETKQYNKTIEPNLVEVKDIAVSKEYNEKFQPLFDEVKDYVSRPVGRFTKSITTSEAMFGDSPFVDLIHNIQLDLADADISFTAPLSFNASIDSGELQVRDLFKLYRFENLLYTMNLTGKEIHGFLEFSYKGWFQKMEKASDPMLFIEKTDKGNRLSTMFFNYDSAEGIDYEVDLSKAYGNRIKILRMSNGEAFDEAKMYRVALNSYRGNGGGNHLTTGAGLSKEELISRLVNSTTKDLRFYLMKWIEEKKGTVDIHCNQNWKVVPEEWHVSASKREYELLYGVN</sequence>
<feature type="domain" description="Calcineurin-like phosphoesterase" evidence="3">
    <location>
        <begin position="29"/>
        <end position="258"/>
    </location>
</feature>
<feature type="signal peptide" evidence="2">
    <location>
        <begin position="1"/>
        <end position="19"/>
    </location>
</feature>
<reference evidence="5 6" key="1">
    <citation type="submission" date="2022-01" db="EMBL/GenBank/DDBJ databases">
        <title>Labilibaculum sp. nov, a marine bacterium isolated from Antarctica.</title>
        <authorList>
            <person name="Dai W."/>
        </authorList>
    </citation>
    <scope>NUCLEOTIDE SEQUENCE [LARGE SCALE GENOMIC DNA]</scope>
    <source>
        <strain evidence="5 6">DW002</strain>
    </source>
</reference>
<comment type="similarity">
    <text evidence="2">Belongs to the 5'-nucleotidase family.</text>
</comment>
<evidence type="ECO:0000256" key="1">
    <source>
        <dbReference type="ARBA" id="ARBA00022729"/>
    </source>
</evidence>
<accession>A0ABT5VTK4</accession>
<evidence type="ECO:0000256" key="2">
    <source>
        <dbReference type="RuleBase" id="RU362119"/>
    </source>
</evidence>
<dbReference type="Pfam" id="PF00149">
    <property type="entry name" value="Metallophos"/>
    <property type="match status" value="1"/>
</dbReference>
<evidence type="ECO:0000313" key="5">
    <source>
        <dbReference type="EMBL" id="MDE5418621.1"/>
    </source>
</evidence>
<dbReference type="InterPro" id="IPR004843">
    <property type="entry name" value="Calcineurin-like_PHP"/>
</dbReference>
<evidence type="ECO:0000259" key="4">
    <source>
        <dbReference type="Pfam" id="PF02872"/>
    </source>
</evidence>
<dbReference type="InterPro" id="IPR006179">
    <property type="entry name" value="5_nucleotidase/apyrase"/>
</dbReference>
<protein>
    <submittedName>
        <fullName evidence="5">Bifunctional metallophosphatase/5'-nucleotidase</fullName>
    </submittedName>
</protein>
<feature type="domain" description="5'-Nucleotidase C-terminal" evidence="4">
    <location>
        <begin position="339"/>
        <end position="508"/>
    </location>
</feature>
<dbReference type="InterPro" id="IPR008334">
    <property type="entry name" value="5'-Nucleotdase_C"/>
</dbReference>
<gene>
    <name evidence="5" type="ORF">L3049_11440</name>
</gene>
<dbReference type="PROSITE" id="PS51257">
    <property type="entry name" value="PROKAR_LIPOPROTEIN"/>
    <property type="match status" value="1"/>
</dbReference>
<keyword evidence="2" id="KW-0547">Nucleotide-binding</keyword>
<name>A0ABT5VTK4_9BACT</name>
<dbReference type="SUPFAM" id="SSF56300">
    <property type="entry name" value="Metallo-dependent phosphatases"/>
    <property type="match status" value="1"/>
</dbReference>
<comment type="caution">
    <text evidence="5">The sequence shown here is derived from an EMBL/GenBank/DDBJ whole genome shotgun (WGS) entry which is preliminary data.</text>
</comment>
<organism evidence="5 6">
    <name type="scientific">Paralabilibaculum antarcticum</name>
    <dbReference type="NCBI Taxonomy" id="2912572"/>
    <lineage>
        <taxon>Bacteria</taxon>
        <taxon>Pseudomonadati</taxon>
        <taxon>Bacteroidota</taxon>
        <taxon>Bacteroidia</taxon>
        <taxon>Marinilabiliales</taxon>
        <taxon>Marinifilaceae</taxon>
        <taxon>Paralabilibaculum</taxon>
    </lineage>
</organism>